<dbReference type="InterPro" id="IPR021508">
    <property type="entry name" value="Gp17-like"/>
</dbReference>
<keyword evidence="2" id="KW-1185">Reference proteome</keyword>
<reference evidence="1 2" key="1">
    <citation type="submission" date="2019-03" db="EMBL/GenBank/DDBJ databases">
        <title>Genomic Encyclopedia of Type Strains, Phase IV (KMG-IV): sequencing the most valuable type-strain genomes for metagenomic binning, comparative biology and taxonomic classification.</title>
        <authorList>
            <person name="Goeker M."/>
        </authorList>
    </citation>
    <scope>NUCLEOTIDE SEQUENCE [LARGE SCALE GENOMIC DNA]</scope>
    <source>
        <strain evidence="1 2">DSM 28697</strain>
    </source>
</reference>
<protein>
    <submittedName>
        <fullName evidence="1">Uncharacterized protein DUF3168</fullName>
    </submittedName>
</protein>
<comment type="caution">
    <text evidence="1">The sequence shown here is derived from an EMBL/GenBank/DDBJ whole genome shotgun (WGS) entry which is preliminary data.</text>
</comment>
<sequence length="116" mass="13417">MINKKTEMSKALRANEVLFNLVDGRIFAASELHDYPSVTYFEVTNFDSQYSEDAPYASDITMQVDVWSEGSTTDIAVQVDKTMKQLGFFRSSASDLYEEDTRIYHKAMRYKIREAF</sequence>
<dbReference type="EMBL" id="SNYJ01000008">
    <property type="protein sequence ID" value="TDQ39236.1"/>
    <property type="molecule type" value="Genomic_DNA"/>
</dbReference>
<dbReference type="Proteomes" id="UP000295632">
    <property type="component" value="Unassembled WGS sequence"/>
</dbReference>
<accession>A0A4R6U0P0</accession>
<evidence type="ECO:0000313" key="1">
    <source>
        <dbReference type="EMBL" id="TDQ39236.1"/>
    </source>
</evidence>
<gene>
    <name evidence="1" type="ORF">EV213_108188</name>
</gene>
<organism evidence="1 2">
    <name type="scientific">Aureibacillus halotolerans</name>
    <dbReference type="NCBI Taxonomy" id="1508390"/>
    <lineage>
        <taxon>Bacteria</taxon>
        <taxon>Bacillati</taxon>
        <taxon>Bacillota</taxon>
        <taxon>Bacilli</taxon>
        <taxon>Bacillales</taxon>
        <taxon>Bacillaceae</taxon>
        <taxon>Aureibacillus</taxon>
    </lineage>
</organism>
<proteinExistence type="predicted"/>
<evidence type="ECO:0000313" key="2">
    <source>
        <dbReference type="Proteomes" id="UP000295632"/>
    </source>
</evidence>
<dbReference type="AlphaFoldDB" id="A0A4R6U0P0"/>
<name>A0A4R6U0P0_9BACI</name>
<dbReference type="Pfam" id="PF11367">
    <property type="entry name" value="Tail_completion_gp17"/>
    <property type="match status" value="1"/>
</dbReference>
<dbReference type="RefSeq" id="WP_243740071.1">
    <property type="nucleotide sequence ID" value="NZ_SNYJ01000008.1"/>
</dbReference>